<evidence type="ECO:0000256" key="4">
    <source>
        <dbReference type="ARBA" id="ARBA00023163"/>
    </source>
</evidence>
<dbReference type="AlphaFoldDB" id="A0A6S6R029"/>
<dbReference type="Pfam" id="PF03466">
    <property type="entry name" value="LysR_substrate"/>
    <property type="match status" value="1"/>
</dbReference>
<dbReference type="EMBL" id="AP023361">
    <property type="protein sequence ID" value="BCJ92318.1"/>
    <property type="molecule type" value="Genomic_DNA"/>
</dbReference>
<keyword evidence="3" id="KW-0238">DNA-binding</keyword>
<keyword evidence="4" id="KW-0804">Transcription</keyword>
<keyword evidence="2" id="KW-0805">Transcription regulation</keyword>
<name>A0A6S6R029_9HYPH</name>
<evidence type="ECO:0000256" key="3">
    <source>
        <dbReference type="ARBA" id="ARBA00023125"/>
    </source>
</evidence>
<proteinExistence type="inferred from homology"/>
<dbReference type="SUPFAM" id="SSF53850">
    <property type="entry name" value="Periplasmic binding protein-like II"/>
    <property type="match status" value="1"/>
</dbReference>
<evidence type="ECO:0000313" key="6">
    <source>
        <dbReference type="EMBL" id="BCJ92318.1"/>
    </source>
</evidence>
<organism evidence="6 7">
    <name type="scientific">Terrihabitans soli</name>
    <dbReference type="NCBI Taxonomy" id="708113"/>
    <lineage>
        <taxon>Bacteria</taxon>
        <taxon>Pseudomonadati</taxon>
        <taxon>Pseudomonadota</taxon>
        <taxon>Alphaproteobacteria</taxon>
        <taxon>Hyphomicrobiales</taxon>
        <taxon>Terrihabitans</taxon>
    </lineage>
</organism>
<dbReference type="KEGG" id="tso:IZ6_30530"/>
<dbReference type="SUPFAM" id="SSF46785">
    <property type="entry name" value="Winged helix' DNA-binding domain"/>
    <property type="match status" value="1"/>
</dbReference>
<dbReference type="PANTHER" id="PTHR30419">
    <property type="entry name" value="HTH-TYPE TRANSCRIPTIONAL REGULATOR YBHD"/>
    <property type="match status" value="1"/>
</dbReference>
<keyword evidence="7" id="KW-1185">Reference proteome</keyword>
<dbReference type="Proteomes" id="UP000515317">
    <property type="component" value="Chromosome"/>
</dbReference>
<reference evidence="6 7" key="1">
    <citation type="submission" date="2020-08" db="EMBL/GenBank/DDBJ databases">
        <title>Genome sequence of Rhizobiales bacterium strain IZ6.</title>
        <authorList>
            <person name="Nakai R."/>
            <person name="Naganuma T."/>
        </authorList>
    </citation>
    <scope>NUCLEOTIDE SEQUENCE [LARGE SCALE GENOMIC DNA]</scope>
    <source>
        <strain evidence="6 7">IZ6</strain>
    </source>
</reference>
<evidence type="ECO:0000256" key="2">
    <source>
        <dbReference type="ARBA" id="ARBA00023015"/>
    </source>
</evidence>
<gene>
    <name evidence="6" type="ORF">IZ6_30530</name>
</gene>
<dbReference type="Gene3D" id="1.10.10.10">
    <property type="entry name" value="Winged helix-like DNA-binding domain superfamily/Winged helix DNA-binding domain"/>
    <property type="match status" value="1"/>
</dbReference>
<dbReference type="InterPro" id="IPR036388">
    <property type="entry name" value="WH-like_DNA-bd_sf"/>
</dbReference>
<evidence type="ECO:0000256" key="1">
    <source>
        <dbReference type="ARBA" id="ARBA00009437"/>
    </source>
</evidence>
<dbReference type="InterPro" id="IPR005119">
    <property type="entry name" value="LysR_subst-bd"/>
</dbReference>
<protein>
    <submittedName>
        <fullName evidence="6">LysR family transcriptional regulator</fullName>
    </submittedName>
</protein>
<dbReference type="PROSITE" id="PS50931">
    <property type="entry name" value="HTH_LYSR"/>
    <property type="match status" value="1"/>
</dbReference>
<feature type="domain" description="HTH lysR-type" evidence="5">
    <location>
        <begin position="1"/>
        <end position="59"/>
    </location>
</feature>
<dbReference type="InterPro" id="IPR000847">
    <property type="entry name" value="LysR_HTH_N"/>
</dbReference>
<accession>A0A6S6R029</accession>
<dbReference type="RefSeq" id="WP_222875897.1">
    <property type="nucleotide sequence ID" value="NZ_AP023361.1"/>
</dbReference>
<evidence type="ECO:0000313" key="7">
    <source>
        <dbReference type="Proteomes" id="UP000515317"/>
    </source>
</evidence>
<evidence type="ECO:0000259" key="5">
    <source>
        <dbReference type="PROSITE" id="PS50931"/>
    </source>
</evidence>
<dbReference type="GO" id="GO:0005829">
    <property type="term" value="C:cytosol"/>
    <property type="evidence" value="ECO:0007669"/>
    <property type="project" value="TreeGrafter"/>
</dbReference>
<dbReference type="GO" id="GO:0003700">
    <property type="term" value="F:DNA-binding transcription factor activity"/>
    <property type="evidence" value="ECO:0007669"/>
    <property type="project" value="InterPro"/>
</dbReference>
<dbReference type="Gene3D" id="3.40.190.290">
    <property type="match status" value="1"/>
</dbReference>
<dbReference type="GO" id="GO:0003677">
    <property type="term" value="F:DNA binding"/>
    <property type="evidence" value="ECO:0007669"/>
    <property type="project" value="UniProtKB-KW"/>
</dbReference>
<dbReference type="Pfam" id="PF00126">
    <property type="entry name" value="HTH_1"/>
    <property type="match status" value="1"/>
</dbReference>
<dbReference type="InterPro" id="IPR036390">
    <property type="entry name" value="WH_DNA-bd_sf"/>
</dbReference>
<sequence>MKHLKTLEFIAGVGRTGSIRKAAEALNITPSALTRKIQDFEQELGHPIFERLPQGMRLNAAGELVLRHIQNQVSDFERLRSQIADLSGVRRGHVPIACSQGFADHILPREVEAYRALFPLVSFYVQVRDHLPGVEALASYEADLALLIEPPPAPDMDILYAGHVPLCALMRSDHPLAGEGPVRLRDCLRHPIGLPDRSLAIRAPLDVALTRARATPVIAVESNSLELMRNYTLREDIISFQVSVGVPLLPELCVRPIDAKDIQPIRIVLGQLRGRTLPIASAKFADQLARSLATL</sequence>
<dbReference type="InterPro" id="IPR050950">
    <property type="entry name" value="HTH-type_LysR_regulators"/>
</dbReference>
<comment type="similarity">
    <text evidence="1">Belongs to the LysR transcriptional regulatory family.</text>
</comment>